<feature type="binding site" evidence="7">
    <location>
        <position position="192"/>
    </location>
    <ligand>
        <name>phosphoenolpyruvate</name>
        <dbReference type="ChEBI" id="CHEBI:58702"/>
    </ligand>
</feature>
<evidence type="ECO:0000256" key="6">
    <source>
        <dbReference type="ARBA" id="ARBA00044633"/>
    </source>
</evidence>
<sequence length="453" mass="48285">MEKKTEADLEARSPWTGLAGIAEAELVPPAKPPQGEDVRAPGSKSVSNRALLLAALADGPSVIRNVLRSDDTYWCIDALRRLGVTIEVTGDEVRVEGIGGDWPNRQAELYIGAAGTVARFLPGALAAAPSGQWTLRGSRSLSARPLAPLVQALGEAGANIRYAEDDGRLPLVVTARGLEGGRIAISGDTSSQFASGLLLASPYARRTTHITVPGGIVQQAYVGITIDWMRRFGANVVHDERFGRFEVAPGRYTGRQVEIEADASTACYYLAYAAVTGGRVRVTNLQSDTRQPDIRFAGVLERMGCRVQAGPEGVELSGPARLAGGFSVSMREMSDQTLTLAAIAPFADAPITIADVAHIRHHECDRITAICASLRALGIDVEEREDGLTVHPGVPVGCALPTWDDHRVAMSLALIGARTSGIRLLDPGCVSKTCPSFFDDLRRLGMEALMKRA</sequence>
<feature type="binding site" evidence="7">
    <location>
        <position position="44"/>
    </location>
    <ligand>
        <name>phosphoenolpyruvate</name>
        <dbReference type="ChEBI" id="CHEBI:58702"/>
    </ligand>
</feature>
<feature type="binding site" evidence="7">
    <location>
        <position position="192"/>
    </location>
    <ligand>
        <name>3-phosphoshikimate</name>
        <dbReference type="ChEBI" id="CHEBI:145989"/>
    </ligand>
</feature>
<evidence type="ECO:0000256" key="5">
    <source>
        <dbReference type="ARBA" id="ARBA00023141"/>
    </source>
</evidence>
<dbReference type="InterPro" id="IPR001986">
    <property type="entry name" value="Enolpyruvate_Tfrase_dom"/>
</dbReference>
<feature type="binding site" evidence="7">
    <location>
        <position position="115"/>
    </location>
    <ligand>
        <name>phosphoenolpyruvate</name>
        <dbReference type="ChEBI" id="CHEBI:58702"/>
    </ligand>
</feature>
<feature type="region of interest" description="Disordered" evidence="8">
    <location>
        <begin position="22"/>
        <end position="42"/>
    </location>
</feature>
<dbReference type="InterPro" id="IPR036968">
    <property type="entry name" value="Enolpyruvate_Tfrase_sf"/>
</dbReference>
<dbReference type="PANTHER" id="PTHR21090">
    <property type="entry name" value="AROM/DEHYDROQUINATE SYNTHASE"/>
    <property type="match status" value="1"/>
</dbReference>
<evidence type="ECO:0000256" key="2">
    <source>
        <dbReference type="ARBA" id="ARBA00009948"/>
    </source>
</evidence>
<evidence type="ECO:0000256" key="8">
    <source>
        <dbReference type="SAM" id="MobiDB-lite"/>
    </source>
</evidence>
<protein>
    <recommendedName>
        <fullName evidence="7">3-phosphoshikimate 1-carboxyvinyltransferase</fullName>
        <ecNumber evidence="7">2.5.1.19</ecNumber>
    </recommendedName>
    <alternativeName>
        <fullName evidence="7">5-enolpyruvylshikimate-3-phosphate synthase</fullName>
        <shortName evidence="7">EPSP synthase</shortName>
        <shortName evidence="7">EPSPS</shortName>
    </alternativeName>
</protein>
<reference evidence="10 11" key="1">
    <citation type="submission" date="2024-09" db="EMBL/GenBank/DDBJ databases">
        <authorList>
            <person name="Sun Q."/>
            <person name="Mori K."/>
        </authorList>
    </citation>
    <scope>NUCLEOTIDE SEQUENCE [LARGE SCALE GENOMIC DNA]</scope>
    <source>
        <strain evidence="10 11">JCM 12520</strain>
    </source>
</reference>
<comment type="caution">
    <text evidence="10">The sequence shown here is derived from an EMBL/GenBank/DDBJ whole genome shotgun (WGS) entry which is preliminary data.</text>
</comment>
<accession>A0ABV5VTI0</accession>
<feature type="binding site" evidence="7">
    <location>
        <position position="49"/>
    </location>
    <ligand>
        <name>3-phosphoshikimate</name>
        <dbReference type="ChEBI" id="CHEBI:145989"/>
    </ligand>
</feature>
<keyword evidence="4 7" id="KW-0808">Transferase</keyword>
<dbReference type="EMBL" id="JBHMAG010000007">
    <property type="protein sequence ID" value="MFB9751418.1"/>
    <property type="molecule type" value="Genomic_DNA"/>
</dbReference>
<dbReference type="SUPFAM" id="SSF55205">
    <property type="entry name" value="EPT/RTPC-like"/>
    <property type="match status" value="1"/>
</dbReference>
<feature type="binding site" evidence="7">
    <location>
        <position position="191"/>
    </location>
    <ligand>
        <name>3-phosphoshikimate</name>
        <dbReference type="ChEBI" id="CHEBI:145989"/>
    </ligand>
</feature>
<comment type="caution">
    <text evidence="7">Lacks conserved residue(s) required for the propagation of feature annotation.</text>
</comment>
<keyword evidence="11" id="KW-1185">Reference proteome</keyword>
<name>A0ABV5VTI0_9BACL</name>
<comment type="subcellular location">
    <subcellularLocation>
        <location evidence="7">Cytoplasm</location>
    </subcellularLocation>
</comment>
<feature type="binding site" evidence="7">
    <location>
        <position position="362"/>
    </location>
    <ligand>
        <name>3-phosphoshikimate</name>
        <dbReference type="ChEBI" id="CHEBI:145989"/>
    </ligand>
</feature>
<evidence type="ECO:0000256" key="7">
    <source>
        <dbReference type="HAMAP-Rule" id="MF_00210"/>
    </source>
</evidence>
<dbReference type="PIRSF" id="PIRSF000505">
    <property type="entry name" value="EPSPS"/>
    <property type="match status" value="1"/>
</dbReference>
<comment type="subunit">
    <text evidence="7">Monomer.</text>
</comment>
<evidence type="ECO:0000256" key="4">
    <source>
        <dbReference type="ARBA" id="ARBA00022679"/>
    </source>
</evidence>
<feature type="binding site" evidence="7">
    <location>
        <position position="432"/>
    </location>
    <ligand>
        <name>phosphoenolpyruvate</name>
        <dbReference type="ChEBI" id="CHEBI:58702"/>
    </ligand>
</feature>
<dbReference type="InterPro" id="IPR013792">
    <property type="entry name" value="RNA3'P_cycl/enolpyr_Trfase_a/b"/>
</dbReference>
<evidence type="ECO:0000259" key="9">
    <source>
        <dbReference type="Pfam" id="PF00275"/>
    </source>
</evidence>
<feature type="binding site" evidence="7">
    <location>
        <position position="407"/>
    </location>
    <ligand>
        <name>phosphoenolpyruvate</name>
        <dbReference type="ChEBI" id="CHEBI:58702"/>
    </ligand>
</feature>
<evidence type="ECO:0000256" key="1">
    <source>
        <dbReference type="ARBA" id="ARBA00004811"/>
    </source>
</evidence>
<evidence type="ECO:0000313" key="11">
    <source>
        <dbReference type="Proteomes" id="UP001589619"/>
    </source>
</evidence>
<comment type="function">
    <text evidence="7">Catalyzes the transfer of the enolpyruvyl moiety of phosphoenolpyruvate (PEP) to the 5-hydroxyl of shikimate-3-phosphate (S3P) to produce enolpyruvyl shikimate-3-phosphate and inorganic phosphate.</text>
</comment>
<dbReference type="InterPro" id="IPR006264">
    <property type="entry name" value="EPSP_synthase"/>
</dbReference>
<keyword evidence="5 7" id="KW-0057">Aromatic amino acid biosynthesis</keyword>
<feature type="binding site" evidence="7">
    <location>
        <position position="44"/>
    </location>
    <ligand>
        <name>3-phosphoshikimate</name>
        <dbReference type="ChEBI" id="CHEBI:145989"/>
    </ligand>
</feature>
<feature type="binding site" evidence="7">
    <location>
        <position position="366"/>
    </location>
    <ligand>
        <name>phosphoenolpyruvate</name>
        <dbReference type="ChEBI" id="CHEBI:58702"/>
    </ligand>
</feature>
<dbReference type="Gene3D" id="3.65.10.10">
    <property type="entry name" value="Enolpyruvate transferase domain"/>
    <property type="match status" value="2"/>
</dbReference>
<dbReference type="RefSeq" id="WP_344911887.1">
    <property type="nucleotide sequence ID" value="NZ_BAAAYO010000010.1"/>
</dbReference>
<feature type="active site" description="Proton acceptor" evidence="7">
    <location>
        <position position="335"/>
    </location>
</feature>
<feature type="binding site" evidence="7">
    <location>
        <position position="335"/>
    </location>
    <ligand>
        <name>3-phosphoshikimate</name>
        <dbReference type="ChEBI" id="CHEBI:145989"/>
    </ligand>
</feature>
<feature type="domain" description="Enolpyruvate transferase" evidence="9">
    <location>
        <begin position="37"/>
        <end position="441"/>
    </location>
</feature>
<dbReference type="NCBIfam" id="TIGR01356">
    <property type="entry name" value="aroA"/>
    <property type="match status" value="1"/>
</dbReference>
<dbReference type="Pfam" id="PF00275">
    <property type="entry name" value="EPSP_synthase"/>
    <property type="match status" value="1"/>
</dbReference>
<dbReference type="CDD" id="cd01556">
    <property type="entry name" value="EPSP_synthase"/>
    <property type="match status" value="1"/>
</dbReference>
<organism evidence="10 11">
    <name type="scientific">Paenibacillus hodogayensis</name>
    <dbReference type="NCBI Taxonomy" id="279208"/>
    <lineage>
        <taxon>Bacteria</taxon>
        <taxon>Bacillati</taxon>
        <taxon>Bacillota</taxon>
        <taxon>Bacilli</taxon>
        <taxon>Bacillales</taxon>
        <taxon>Paenibacillaceae</taxon>
        <taxon>Paenibacillus</taxon>
    </lineage>
</organism>
<dbReference type="Proteomes" id="UP001589619">
    <property type="component" value="Unassembled WGS sequence"/>
</dbReference>
<keyword evidence="3 7" id="KW-0028">Amino-acid biosynthesis</keyword>
<dbReference type="PROSITE" id="PS00885">
    <property type="entry name" value="EPSP_SYNTHASE_2"/>
    <property type="match status" value="1"/>
</dbReference>
<comment type="catalytic activity">
    <reaction evidence="6">
        <text>3-phosphoshikimate + phosphoenolpyruvate = 5-O-(1-carboxyvinyl)-3-phosphoshikimate + phosphate</text>
        <dbReference type="Rhea" id="RHEA:21256"/>
        <dbReference type="ChEBI" id="CHEBI:43474"/>
        <dbReference type="ChEBI" id="CHEBI:57701"/>
        <dbReference type="ChEBI" id="CHEBI:58702"/>
        <dbReference type="ChEBI" id="CHEBI:145989"/>
        <dbReference type="EC" id="2.5.1.19"/>
    </reaction>
    <physiologicalReaction direction="left-to-right" evidence="6">
        <dbReference type="Rhea" id="RHEA:21257"/>
    </physiologicalReaction>
</comment>
<feature type="binding site" evidence="7">
    <location>
        <position position="45"/>
    </location>
    <ligand>
        <name>3-phosphoshikimate</name>
        <dbReference type="ChEBI" id="CHEBI:145989"/>
    </ligand>
</feature>
<proteinExistence type="inferred from homology"/>
<dbReference type="InterPro" id="IPR023193">
    <property type="entry name" value="EPSP_synthase_CS"/>
</dbReference>
<evidence type="ECO:0000313" key="10">
    <source>
        <dbReference type="EMBL" id="MFB9751418.1"/>
    </source>
</evidence>
<comment type="similarity">
    <text evidence="2 7">Belongs to the EPSP synthase family.</text>
</comment>
<evidence type="ECO:0000256" key="3">
    <source>
        <dbReference type="ARBA" id="ARBA00022605"/>
    </source>
</evidence>
<dbReference type="PANTHER" id="PTHR21090:SF5">
    <property type="entry name" value="PENTAFUNCTIONAL AROM POLYPEPTIDE"/>
    <property type="match status" value="1"/>
</dbReference>
<dbReference type="EC" id="2.5.1.19" evidence="7"/>
<dbReference type="GO" id="GO:0003866">
    <property type="term" value="F:3-phosphoshikimate 1-carboxyvinyltransferase activity"/>
    <property type="evidence" value="ECO:0007669"/>
    <property type="project" value="UniProtKB-EC"/>
</dbReference>
<comment type="pathway">
    <text evidence="1 7">Metabolic intermediate biosynthesis; chorismate biosynthesis; chorismate from D-erythrose 4-phosphate and phosphoenolpyruvate: step 6/7.</text>
</comment>
<feature type="binding site" evidence="7">
    <location>
        <position position="144"/>
    </location>
    <ligand>
        <name>phosphoenolpyruvate</name>
        <dbReference type="ChEBI" id="CHEBI:58702"/>
    </ligand>
</feature>
<dbReference type="HAMAP" id="MF_00210">
    <property type="entry name" value="EPSP_synth"/>
    <property type="match status" value="1"/>
</dbReference>
<keyword evidence="7" id="KW-0963">Cytoplasm</keyword>
<feature type="binding site" evidence="7">
    <location>
        <position position="190"/>
    </location>
    <ligand>
        <name>3-phosphoshikimate</name>
        <dbReference type="ChEBI" id="CHEBI:145989"/>
    </ligand>
</feature>
<gene>
    <name evidence="7 10" type="primary">aroA</name>
    <name evidence="10" type="ORF">ACFFNY_07545</name>
</gene>